<organism evidence="15 16">
    <name type="scientific">Heterostelium pallidum (strain ATCC 26659 / Pp 5 / PN500)</name>
    <name type="common">Cellular slime mold</name>
    <name type="synonym">Polysphondylium pallidum</name>
    <dbReference type="NCBI Taxonomy" id="670386"/>
    <lineage>
        <taxon>Eukaryota</taxon>
        <taxon>Amoebozoa</taxon>
        <taxon>Evosea</taxon>
        <taxon>Eumycetozoa</taxon>
        <taxon>Dictyostelia</taxon>
        <taxon>Acytosteliales</taxon>
        <taxon>Acytosteliaceae</taxon>
        <taxon>Heterostelium</taxon>
    </lineage>
</organism>
<dbReference type="GO" id="GO:0005789">
    <property type="term" value="C:endoplasmic reticulum membrane"/>
    <property type="evidence" value="ECO:0007669"/>
    <property type="project" value="UniProtKB-SubCell"/>
</dbReference>
<evidence type="ECO:0000256" key="6">
    <source>
        <dbReference type="ARBA" id="ARBA00022824"/>
    </source>
</evidence>
<name>D3BNL4_HETP5</name>
<dbReference type="InParanoid" id="D3BNL4"/>
<dbReference type="PANTHER" id="PTHR13036">
    <property type="entry name" value="BETA1,4 MANNOSYLTRANSFERASE"/>
    <property type="match status" value="1"/>
</dbReference>
<dbReference type="SUPFAM" id="SSF53756">
    <property type="entry name" value="UDP-Glycosyltransferase/glycogen phosphorylase"/>
    <property type="match status" value="1"/>
</dbReference>
<dbReference type="Proteomes" id="UP000001396">
    <property type="component" value="Unassembled WGS sequence"/>
</dbReference>
<evidence type="ECO:0000256" key="3">
    <source>
        <dbReference type="ARBA" id="ARBA00022676"/>
    </source>
</evidence>
<dbReference type="RefSeq" id="XP_020429096.1">
    <property type="nucleotide sequence ID" value="XM_020580509.1"/>
</dbReference>
<dbReference type="InterPro" id="IPR026051">
    <property type="entry name" value="ALG1-like"/>
</dbReference>
<accession>D3BNL4</accession>
<dbReference type="EMBL" id="ADBJ01000044">
    <property type="protein sequence ID" value="EFA76965.1"/>
    <property type="molecule type" value="Genomic_DNA"/>
</dbReference>
<comment type="pathway">
    <text evidence="2">Protein modification; protein glycosylation.</text>
</comment>
<keyword evidence="5 13" id="KW-0812">Transmembrane</keyword>
<comment type="caution">
    <text evidence="15">The sequence shown here is derived from an EMBL/GenBank/DDBJ whole genome shotgun (WGS) entry which is preliminary data.</text>
</comment>
<gene>
    <name evidence="15" type="primary">alg1</name>
    <name evidence="15" type="ORF">PPL_09717</name>
</gene>
<evidence type="ECO:0000256" key="13">
    <source>
        <dbReference type="SAM" id="Phobius"/>
    </source>
</evidence>
<dbReference type="OMA" id="CKLIIDW"/>
<evidence type="ECO:0000256" key="5">
    <source>
        <dbReference type="ARBA" id="ARBA00022692"/>
    </source>
</evidence>
<evidence type="ECO:0000256" key="10">
    <source>
        <dbReference type="ARBA" id="ARBA00031566"/>
    </source>
</evidence>
<evidence type="ECO:0000256" key="2">
    <source>
        <dbReference type="ARBA" id="ARBA00004922"/>
    </source>
</evidence>
<dbReference type="FunCoup" id="D3BNL4">
    <property type="interactions" value="929"/>
</dbReference>
<comment type="subcellular location">
    <subcellularLocation>
        <location evidence="1">Endoplasmic reticulum membrane</location>
        <topology evidence="1">Single-pass membrane protein</topology>
    </subcellularLocation>
</comment>
<dbReference type="GeneID" id="31365191"/>
<dbReference type="GO" id="GO:0004578">
    <property type="term" value="F:chitobiosyldiphosphodolichol beta-mannosyltransferase activity"/>
    <property type="evidence" value="ECO:0007669"/>
    <property type="project" value="UniProtKB-EC"/>
</dbReference>
<keyword evidence="6" id="KW-0256">Endoplasmic reticulum</keyword>
<evidence type="ECO:0000313" key="16">
    <source>
        <dbReference type="Proteomes" id="UP000001396"/>
    </source>
</evidence>
<evidence type="ECO:0000313" key="15">
    <source>
        <dbReference type="EMBL" id="EFA76965.1"/>
    </source>
</evidence>
<sequence>MNNVAVVVLGDIGRSPRMQYHALSLSKLANTKVSLIGYNESTPHQLIRENENIKIYALKPFPALSEKVRVSLLWPVLAAMKVLFQIIQLFWVLMFSVPRPLNTILVQSPPAIPTIMVLQIVARLRSIHLVIDWHNLGYTLLQLSIKKEESHPIIKFAKWSVQIIIVNQTKVFIVYSSNLIEKTFGRSAYAHLFVTEAMKNTLVKEWGLKGKTFVLHDKPAPIFKYMVEKERLEFLRHFKEKYKISKEKDVKFIDDVLSRKTVMAISSTSWTPDEDFSILLAALAEYDRMLRRKGLGDRPDLLFFITGKGPQKEYYEAKIAELNLARCHVITVWLDSEDYPKLLGCADVGVSLHRSSSGLDLPMKVVDMFGCCVPCYAVNFKCIEELVKPGFNGRVFTDSLNLSQYFFDDFIDFPSTKLTKFRDNLRSERDQNTWENEWKSVKPIFDNNATTLNDKKKR</sequence>
<comment type="catalytic activity">
    <reaction evidence="12">
        <text>an N,N'-diacetylchitobiosyl-diphospho-di-trans,poly-cis-dolichol + GDP-alpha-D-mannose = a beta-D-Man-(1-&gt;4)-beta-D-GlcNAc-(1-&gt;4)-alpha-D-GlcNAc-diphospho-di-trans,poly-cis-dolichol + GDP + H(+)</text>
        <dbReference type="Rhea" id="RHEA:13865"/>
        <dbReference type="Rhea" id="RHEA-COMP:19510"/>
        <dbReference type="Rhea" id="RHEA-COMP:19511"/>
        <dbReference type="ChEBI" id="CHEBI:15378"/>
        <dbReference type="ChEBI" id="CHEBI:57269"/>
        <dbReference type="ChEBI" id="CHEBI:57527"/>
        <dbReference type="ChEBI" id="CHEBI:58189"/>
        <dbReference type="ChEBI" id="CHEBI:58472"/>
        <dbReference type="EC" id="2.4.1.142"/>
    </reaction>
    <physiologicalReaction direction="left-to-right" evidence="12">
        <dbReference type="Rhea" id="RHEA:13866"/>
    </physiologicalReaction>
</comment>
<evidence type="ECO:0000259" key="14">
    <source>
        <dbReference type="Pfam" id="PF00534"/>
    </source>
</evidence>
<evidence type="ECO:0000256" key="11">
    <source>
        <dbReference type="ARBA" id="ARBA00033088"/>
    </source>
</evidence>
<dbReference type="STRING" id="670386.D3BNL4"/>
<evidence type="ECO:0000256" key="7">
    <source>
        <dbReference type="ARBA" id="ARBA00022989"/>
    </source>
</evidence>
<dbReference type="InterPro" id="IPR001296">
    <property type="entry name" value="Glyco_trans_1"/>
</dbReference>
<evidence type="ECO:0000256" key="9">
    <source>
        <dbReference type="ARBA" id="ARBA00031434"/>
    </source>
</evidence>
<dbReference type="Pfam" id="PF00534">
    <property type="entry name" value="Glycos_transf_1"/>
    <property type="match status" value="1"/>
</dbReference>
<evidence type="ECO:0000256" key="12">
    <source>
        <dbReference type="ARBA" id="ARBA00045071"/>
    </source>
</evidence>
<evidence type="ECO:0000256" key="4">
    <source>
        <dbReference type="ARBA" id="ARBA00022679"/>
    </source>
</evidence>
<keyword evidence="3" id="KW-0328">Glycosyltransferase</keyword>
<proteinExistence type="predicted"/>
<keyword evidence="16" id="KW-1185">Reference proteome</keyword>
<feature type="domain" description="Glycosyl transferase family 1" evidence="14">
    <location>
        <begin position="275"/>
        <end position="398"/>
    </location>
</feature>
<feature type="transmembrane region" description="Helical" evidence="13">
    <location>
        <begin position="72"/>
        <end position="94"/>
    </location>
</feature>
<evidence type="ECO:0000256" key="1">
    <source>
        <dbReference type="ARBA" id="ARBA00004389"/>
    </source>
</evidence>
<reference evidence="15 16" key="1">
    <citation type="journal article" date="2011" name="Genome Res.">
        <title>Phylogeny-wide analysis of social amoeba genomes highlights ancient origins for complex intercellular communication.</title>
        <authorList>
            <person name="Heidel A.J."/>
            <person name="Lawal H.M."/>
            <person name="Felder M."/>
            <person name="Schilde C."/>
            <person name="Helps N.R."/>
            <person name="Tunggal B."/>
            <person name="Rivero F."/>
            <person name="John U."/>
            <person name="Schleicher M."/>
            <person name="Eichinger L."/>
            <person name="Platzer M."/>
            <person name="Noegel A.A."/>
            <person name="Schaap P."/>
            <person name="Gloeckner G."/>
        </authorList>
    </citation>
    <scope>NUCLEOTIDE SEQUENCE [LARGE SCALE GENOMIC DNA]</scope>
    <source>
        <strain evidence="16">ATCC 26659 / Pp 5 / PN500</strain>
    </source>
</reference>
<keyword evidence="4 15" id="KW-0808">Transferase</keyword>
<keyword evidence="8 13" id="KW-0472">Membrane</keyword>
<dbReference type="Gene3D" id="3.40.50.2000">
    <property type="entry name" value="Glycogen Phosphorylase B"/>
    <property type="match status" value="1"/>
</dbReference>
<dbReference type="PANTHER" id="PTHR13036:SF0">
    <property type="entry name" value="CHITOBIOSYLDIPHOSPHODOLICHOL BETA-MANNOSYLTRANSFERASE"/>
    <property type="match status" value="1"/>
</dbReference>
<dbReference type="AlphaFoldDB" id="D3BNL4"/>
<protein>
    <recommendedName>
        <fullName evidence="10">Beta-1,4-mannosyltransferase</fullName>
    </recommendedName>
    <alternativeName>
        <fullName evidence="11">GDP-Man:GlcNAc2-PP-dolichol mannosyltransferase</fullName>
    </alternativeName>
    <alternativeName>
        <fullName evidence="9">GDP-mannose-dolichol diphosphochitobiose mannosyltransferase</fullName>
    </alternativeName>
</protein>
<keyword evidence="7 13" id="KW-1133">Transmembrane helix</keyword>
<evidence type="ECO:0000256" key="8">
    <source>
        <dbReference type="ARBA" id="ARBA00023136"/>
    </source>
</evidence>